<dbReference type="RefSeq" id="WP_158116621.1">
    <property type="nucleotide sequence ID" value="NZ_JACRUP010000021.1"/>
</dbReference>
<evidence type="ECO:0000313" key="2">
    <source>
        <dbReference type="Proteomes" id="UP000615796"/>
    </source>
</evidence>
<keyword evidence="2" id="KW-1185">Reference proteome</keyword>
<gene>
    <name evidence="1" type="ORF">H8Q88_18730</name>
</gene>
<comment type="caution">
    <text evidence="1">The sequence shown here is derived from an EMBL/GenBank/DDBJ whole genome shotgun (WGS) entry which is preliminary data.</text>
</comment>
<dbReference type="Proteomes" id="UP000615796">
    <property type="component" value="Unassembled WGS sequence"/>
</dbReference>
<accession>A0A9X0RAS2</accession>
<dbReference type="AlphaFoldDB" id="A0A9X0RAS2"/>
<organism evidence="1 2">
    <name type="scientific">Vibrio metschnikovii</name>
    <dbReference type="NCBI Taxonomy" id="28172"/>
    <lineage>
        <taxon>Bacteria</taxon>
        <taxon>Pseudomonadati</taxon>
        <taxon>Pseudomonadota</taxon>
        <taxon>Gammaproteobacteria</taxon>
        <taxon>Vibrionales</taxon>
        <taxon>Vibrionaceae</taxon>
        <taxon>Vibrio</taxon>
    </lineage>
</organism>
<reference evidence="1" key="1">
    <citation type="submission" date="2020-08" db="EMBL/GenBank/DDBJ databases">
        <title>Genome Sequencing and Pan-Genome Analysis of Migratory bird Vibrio Strains, Inner Mongolia.</title>
        <authorList>
            <person name="Zheng L."/>
        </authorList>
    </citation>
    <scope>NUCLEOTIDE SEQUENCE</scope>
    <source>
        <strain evidence="1">M13F</strain>
    </source>
</reference>
<dbReference type="EMBL" id="JACRUP010000021">
    <property type="protein sequence ID" value="MBC5852922.1"/>
    <property type="molecule type" value="Genomic_DNA"/>
</dbReference>
<sequence length="226" mass="26501">MENRFKVHIESQYNPISLRLRRETIIFRIKIMRDVFLKIEDLHREEYLSLVEKDSLEYESTLDSEGYYNDVYVDKIRELDHFFYRSHRVSTILTLYAMLESSMMKICHSKKNEYKSSFSVTDLSESGVKRCKKYLSLLGAVDFNKQPRKSYWDKISFIGTLRNFFAHAEGDLNSTFDLKSKTIDAIKKGHLNGLHFEDGNTLMLDVSFVLDAFESVEAALLDLCEK</sequence>
<proteinExistence type="predicted"/>
<name>A0A9X0RAS2_VIBME</name>
<evidence type="ECO:0000313" key="1">
    <source>
        <dbReference type="EMBL" id="MBC5852922.1"/>
    </source>
</evidence>
<protein>
    <submittedName>
        <fullName evidence="1">Uncharacterized protein</fullName>
    </submittedName>
</protein>